<dbReference type="InterPro" id="IPR029058">
    <property type="entry name" value="AB_hydrolase_fold"/>
</dbReference>
<dbReference type="Proteomes" id="UP000593875">
    <property type="component" value="Chromosome"/>
</dbReference>
<name>A0A7L9U3X0_9BURK</name>
<reference evidence="3 4" key="1">
    <citation type="submission" date="2020-10" db="EMBL/GenBank/DDBJ databases">
        <title>Genome sequencing of Massilia sp. LPB0304.</title>
        <authorList>
            <person name="Kim J."/>
        </authorList>
    </citation>
    <scope>NUCLEOTIDE SEQUENCE [LARGE SCALE GENOMIC DNA]</scope>
    <source>
        <strain evidence="3 4">LPB0304</strain>
    </source>
</reference>
<dbReference type="Gene3D" id="3.40.50.1820">
    <property type="entry name" value="alpha/beta hydrolase"/>
    <property type="match status" value="1"/>
</dbReference>
<dbReference type="RefSeq" id="WP_193685769.1">
    <property type="nucleotide sequence ID" value="NZ_CP062941.1"/>
</dbReference>
<dbReference type="InterPro" id="IPR002925">
    <property type="entry name" value="Dienelactn_hydro"/>
</dbReference>
<dbReference type="SUPFAM" id="SSF53474">
    <property type="entry name" value="alpha/beta-Hydrolases"/>
    <property type="match status" value="1"/>
</dbReference>
<evidence type="ECO:0000259" key="2">
    <source>
        <dbReference type="Pfam" id="PF01738"/>
    </source>
</evidence>
<keyword evidence="4" id="KW-1185">Reference proteome</keyword>
<dbReference type="GO" id="GO:0052689">
    <property type="term" value="F:carboxylic ester hydrolase activity"/>
    <property type="evidence" value="ECO:0007669"/>
    <property type="project" value="UniProtKB-ARBA"/>
</dbReference>
<proteinExistence type="predicted"/>
<protein>
    <submittedName>
        <fullName evidence="3">Dienelactone hydrolase family protein</fullName>
    </submittedName>
</protein>
<evidence type="ECO:0000313" key="4">
    <source>
        <dbReference type="Proteomes" id="UP000593875"/>
    </source>
</evidence>
<organism evidence="3 4">
    <name type="scientific">Massilia litorea</name>
    <dbReference type="NCBI Taxonomy" id="2769491"/>
    <lineage>
        <taxon>Bacteria</taxon>
        <taxon>Pseudomonadati</taxon>
        <taxon>Pseudomonadota</taxon>
        <taxon>Betaproteobacteria</taxon>
        <taxon>Burkholderiales</taxon>
        <taxon>Oxalobacteraceae</taxon>
        <taxon>Telluria group</taxon>
        <taxon>Massilia</taxon>
    </lineage>
</organism>
<sequence length="212" mass="21920">MTRKLLISIPAGGALLEGMLELPATPIGVVLFAHGSGSSRFSPRNNQVAAELRDGGIATLLLDLLTPEEDAAYRNRFDIDVLAARLHAAASWLGTEPLTAPLPLGLFGASTGAAAALRVAADSGTGIAAVVSRGGRPDLAGTALAHVIAPTLLIVGGEDGQVVDLNREAYEALGCEKALEIVPGATHLFEEPGALEQVADLACSWFVRHFEP</sequence>
<keyword evidence="1 3" id="KW-0378">Hydrolase</keyword>
<dbReference type="EMBL" id="CP062941">
    <property type="protein sequence ID" value="QOL48726.1"/>
    <property type="molecule type" value="Genomic_DNA"/>
</dbReference>
<gene>
    <name evidence="3" type="ORF">LPB04_17445</name>
</gene>
<dbReference type="AlphaFoldDB" id="A0A7L9U3X0"/>
<dbReference type="InterPro" id="IPR050261">
    <property type="entry name" value="FrsA_esterase"/>
</dbReference>
<accession>A0A7L9U3X0</accession>
<dbReference type="KEGG" id="mlir:LPB04_17445"/>
<evidence type="ECO:0000313" key="3">
    <source>
        <dbReference type="EMBL" id="QOL48726.1"/>
    </source>
</evidence>
<dbReference type="Pfam" id="PF01738">
    <property type="entry name" value="DLH"/>
    <property type="match status" value="1"/>
</dbReference>
<evidence type="ECO:0000256" key="1">
    <source>
        <dbReference type="ARBA" id="ARBA00022801"/>
    </source>
</evidence>
<feature type="domain" description="Dienelactone hydrolase" evidence="2">
    <location>
        <begin position="81"/>
        <end position="194"/>
    </location>
</feature>
<dbReference type="PANTHER" id="PTHR22946">
    <property type="entry name" value="DIENELACTONE HYDROLASE DOMAIN-CONTAINING PROTEIN-RELATED"/>
    <property type="match status" value="1"/>
</dbReference>
<dbReference type="PANTHER" id="PTHR22946:SF9">
    <property type="entry name" value="POLYKETIDE TRANSFERASE AF380"/>
    <property type="match status" value="1"/>
</dbReference>